<accession>A0ABM8R3I1</accession>
<dbReference type="InterPro" id="IPR015942">
    <property type="entry name" value="Asp/Glu/hydantoin_racemase"/>
</dbReference>
<dbReference type="PROSITE" id="PS00923">
    <property type="entry name" value="ASP_GLU_RACEMASE_1"/>
    <property type="match status" value="1"/>
</dbReference>
<dbReference type="Gene3D" id="3.40.50.1860">
    <property type="match status" value="4"/>
</dbReference>
<dbReference type="InterPro" id="IPR033134">
    <property type="entry name" value="Asp/Glu_racemase_AS_2"/>
</dbReference>
<evidence type="ECO:0000313" key="3">
    <source>
        <dbReference type="EMBL" id="CAE6730470.1"/>
    </source>
</evidence>
<dbReference type="Proteomes" id="UP000672526">
    <property type="component" value="Unassembled WGS sequence"/>
</dbReference>
<dbReference type="EC" id="5.1.1.3" evidence="3"/>
<keyword evidence="4" id="KW-1185">Reference proteome</keyword>
<comment type="caution">
    <text evidence="3">The sequence shown here is derived from an EMBL/GenBank/DDBJ whole genome shotgun (WGS) entry which is preliminary data.</text>
</comment>
<dbReference type="NCBIfam" id="TIGR00035">
    <property type="entry name" value="asp_race"/>
    <property type="match status" value="1"/>
</dbReference>
<dbReference type="SUPFAM" id="SSF53681">
    <property type="entry name" value="Aspartate/glutamate racemase"/>
    <property type="match status" value="4"/>
</dbReference>
<dbReference type="RefSeq" id="WP_211610873.1">
    <property type="nucleotide sequence ID" value="NZ_CAJNBK010000004.1"/>
</dbReference>
<comment type="similarity">
    <text evidence="1">Belongs to the aspartate/glutamate racemases family.</text>
</comment>
<dbReference type="PROSITE" id="PS00924">
    <property type="entry name" value="ASP_GLU_RACEMASE_2"/>
    <property type="match status" value="1"/>
</dbReference>
<reference evidence="3 4" key="1">
    <citation type="submission" date="2021-02" db="EMBL/GenBank/DDBJ databases">
        <authorList>
            <person name="Vanwijnsberghe S."/>
        </authorList>
    </citation>
    <scope>NUCLEOTIDE SEQUENCE [LARGE SCALE GENOMIC DNA]</scope>
    <source>
        <strain evidence="3 4">LMG 31837</strain>
    </source>
</reference>
<protein>
    <submittedName>
        <fullName evidence="3">Glutamate racemase</fullName>
        <ecNumber evidence="3">5.1.1.3</ecNumber>
    </submittedName>
</protein>
<name>A0ABM8R3I1_9BURK</name>
<sequence length="493" mass="52884">MIGAGVLGGKKFGVVGGLGPLASADVFFKLVKSTPASSDAEHVDVIFEQHPFRGAASGGEATTQRKLYIFDMIRGFETRGVTTVVLPCFLSHTFIDELKANSSLQIVDMVEAIRSHVRRKFPTARRIGVLTSDYTRRKGLFEKYFAVPEFEVIHPRPHDGVDLVTEAVYGIDGVKSGNLCGRPVDLLREACEDLIAQGANIIVPGLTEIALVAEEMGPFRVPLIDSNLAYAQYVLAGDYVLPESIFKVGVVGGVGPAATVDFMQKIVRNTPANRDQDHIRLLIEQNPQIPDRTENLIGDGPDPTISLYATCKKLESGDADLIAIPCNTAHAFVERIQPYLGIPIVNMLTVTVRHLREMFPLLSSVGVLATSGTIASGVYEKALESEGLRQIVPGVELQARVMEAIYGKEGVKAGFTTGQCLDDISAAIDGLIAEGVEVIILGCTELPLLLPQSSFVGTTGTRVSLVDPTDVLAQQCVAFATAAAERPIARSAD</sequence>
<evidence type="ECO:0000313" key="4">
    <source>
        <dbReference type="Proteomes" id="UP000672526"/>
    </source>
</evidence>
<dbReference type="InterPro" id="IPR001920">
    <property type="entry name" value="Asp/Glu_race"/>
</dbReference>
<dbReference type="PANTHER" id="PTHR21198:SF7">
    <property type="entry name" value="ASPARTATE-GLUTAMATE RACEMASE FAMILY"/>
    <property type="match status" value="1"/>
</dbReference>
<evidence type="ECO:0000256" key="2">
    <source>
        <dbReference type="ARBA" id="ARBA00023235"/>
    </source>
</evidence>
<proteinExistence type="inferred from homology"/>
<gene>
    <name evidence="3" type="primary">murI_1</name>
    <name evidence="3" type="ORF">R69888_02036</name>
</gene>
<keyword evidence="2 3" id="KW-0413">Isomerase</keyword>
<dbReference type="InterPro" id="IPR018187">
    <property type="entry name" value="Asp/Glu_racemase_AS_1"/>
</dbReference>
<dbReference type="InterPro" id="IPR004380">
    <property type="entry name" value="Asp_race"/>
</dbReference>
<dbReference type="PANTHER" id="PTHR21198">
    <property type="entry name" value="GLUTAMATE RACEMASE"/>
    <property type="match status" value="1"/>
</dbReference>
<dbReference type="Pfam" id="PF01177">
    <property type="entry name" value="Asp_Glu_race"/>
    <property type="match status" value="2"/>
</dbReference>
<evidence type="ECO:0000256" key="1">
    <source>
        <dbReference type="ARBA" id="ARBA00007847"/>
    </source>
</evidence>
<dbReference type="EMBL" id="CAJNBK010000004">
    <property type="protein sequence ID" value="CAE6730470.1"/>
    <property type="molecule type" value="Genomic_DNA"/>
</dbReference>
<organism evidence="3 4">
    <name type="scientific">Paraburkholderia haematera</name>
    <dbReference type="NCBI Taxonomy" id="2793077"/>
    <lineage>
        <taxon>Bacteria</taxon>
        <taxon>Pseudomonadati</taxon>
        <taxon>Pseudomonadota</taxon>
        <taxon>Betaproteobacteria</taxon>
        <taxon>Burkholderiales</taxon>
        <taxon>Burkholderiaceae</taxon>
        <taxon>Paraburkholderia</taxon>
    </lineage>
</organism>
<dbReference type="GO" id="GO:0008881">
    <property type="term" value="F:glutamate racemase activity"/>
    <property type="evidence" value="ECO:0007669"/>
    <property type="project" value="UniProtKB-EC"/>
</dbReference>